<evidence type="ECO:0000256" key="1">
    <source>
        <dbReference type="SAM" id="MobiDB-lite"/>
    </source>
</evidence>
<dbReference type="Gene3D" id="1.10.3110.10">
    <property type="entry name" value="protoporphyrinogen ix oxidase, domain 3"/>
    <property type="match status" value="1"/>
</dbReference>
<gene>
    <name evidence="3" type="ORF">TSPGSL018_18022</name>
</gene>
<dbReference type="GO" id="GO:0016491">
    <property type="term" value="F:oxidoreductase activity"/>
    <property type="evidence" value="ECO:0007669"/>
    <property type="project" value="InterPro"/>
</dbReference>
<dbReference type="InterPro" id="IPR002937">
    <property type="entry name" value="Amino_oxidase"/>
</dbReference>
<dbReference type="SUPFAM" id="SSF51905">
    <property type="entry name" value="FAD/NAD(P)-binding domain"/>
    <property type="match status" value="1"/>
</dbReference>
<evidence type="ECO:0000313" key="3">
    <source>
        <dbReference type="EMBL" id="JAC64568.1"/>
    </source>
</evidence>
<dbReference type="Pfam" id="PF01593">
    <property type="entry name" value="Amino_oxidase"/>
    <property type="match status" value="1"/>
</dbReference>
<dbReference type="PANTHER" id="PTHR42923">
    <property type="entry name" value="PROTOPORPHYRINOGEN OXIDASE"/>
    <property type="match status" value="1"/>
</dbReference>
<proteinExistence type="predicted"/>
<dbReference type="InterPro" id="IPR050464">
    <property type="entry name" value="Zeta_carotene_desat/Oxidored"/>
</dbReference>
<dbReference type="PANTHER" id="PTHR42923:SF3">
    <property type="entry name" value="PROTOPORPHYRINOGEN OXIDASE"/>
    <property type="match status" value="1"/>
</dbReference>
<protein>
    <recommendedName>
        <fullName evidence="2">Amine oxidase domain-containing protein</fullName>
    </recommendedName>
</protein>
<dbReference type="Gene3D" id="3.50.50.60">
    <property type="entry name" value="FAD/NAD(P)-binding domain"/>
    <property type="match status" value="2"/>
</dbReference>
<dbReference type="Gene3D" id="3.90.660.20">
    <property type="entry name" value="Protoporphyrinogen oxidase, mitochondrial, domain 2"/>
    <property type="match status" value="2"/>
</dbReference>
<reference evidence="3" key="1">
    <citation type="submission" date="2014-05" db="EMBL/GenBank/DDBJ databases">
        <title>The transcriptome of the halophilic microalga Tetraselmis sp. GSL018 isolated from the Great Salt Lake, Utah.</title>
        <authorList>
            <person name="Jinkerson R.E."/>
            <person name="D'Adamo S."/>
            <person name="Posewitz M.C."/>
        </authorList>
    </citation>
    <scope>NUCLEOTIDE SEQUENCE</scope>
    <source>
        <strain evidence="3">GSL018</strain>
    </source>
</reference>
<accession>A0A061QXY9</accession>
<organism evidence="3">
    <name type="scientific">Tetraselmis sp. GSL018</name>
    <dbReference type="NCBI Taxonomy" id="582737"/>
    <lineage>
        <taxon>Eukaryota</taxon>
        <taxon>Viridiplantae</taxon>
        <taxon>Chlorophyta</taxon>
        <taxon>core chlorophytes</taxon>
        <taxon>Chlorodendrophyceae</taxon>
        <taxon>Chlorodendrales</taxon>
        <taxon>Chlorodendraceae</taxon>
        <taxon>Tetraselmis</taxon>
    </lineage>
</organism>
<dbReference type="AlphaFoldDB" id="A0A061QXY9"/>
<dbReference type="EMBL" id="GBEZ01022263">
    <property type="protein sequence ID" value="JAC64568.1"/>
    <property type="molecule type" value="Transcribed_RNA"/>
</dbReference>
<feature type="region of interest" description="Disordered" evidence="1">
    <location>
        <begin position="552"/>
        <end position="573"/>
    </location>
</feature>
<evidence type="ECO:0000259" key="2">
    <source>
        <dbReference type="Pfam" id="PF01593"/>
    </source>
</evidence>
<name>A0A061QXY9_9CHLO</name>
<feature type="domain" description="Amine oxidase" evidence="2">
    <location>
        <begin position="89"/>
        <end position="551"/>
    </location>
</feature>
<sequence>MDNSDEDRWTKLARDARERVRTKRWQEKRDKIEELKGKIGKLFHGALGAAVSGGHYAGLVVSTAWNESAVASPAKEEPSVAVVGGGIRGLSAAYVLKRSGCKVTVFAPEMRFADTCSIQQEGFTWERGQLGMEAPSRLVYMLIKDLGLEEAVAPSRCSTGYVDAAGRPPTLPCSARPASEIPGRTAQLCSLPRLLSALPRMSDGGLLHEEAEEEALARLRRVAACSGLLPSRHRPGFGSGRIGIAARRLRRWSAALLAAVRTRSAPSPSHSPLQRALGCLAARWQGQNPEARARVRLPLLLEQALEPPRGSEASPRWFSLAGGLQAFPEALSRGIGEQNVLEQTRVLELSSRAEPSEAEPPWEVVMRTPRGTRETHGTRFHAVVLPGDPSVLSGIRVRTGSAAEGLVQGSLPEAAQRRQHHSSAVALGYLTSDIPRGALERRHPIASLVPLGSGATKGSALVQFTSSVFPGTAPEGFSLVTVVLDEGLSARGRYTRLEAARLAVARAVGISASPVMSQHSQRSIEEGVAQQQLALHAVGAAQVHWPAPRRTAVPGKYASSRPHAHRRAESFRR</sequence>
<dbReference type="InterPro" id="IPR036188">
    <property type="entry name" value="FAD/NAD-bd_sf"/>
</dbReference>